<comment type="caution">
    <text evidence="1">The sequence shown here is derived from an EMBL/GenBank/DDBJ whole genome shotgun (WGS) entry which is preliminary data.</text>
</comment>
<proteinExistence type="predicted"/>
<sequence>MAAGGFSTLFMILITVFMIPDRPSIYFLLLASLYLEVVELTSGSTCCLHLSVTSPHMSMPSIWNTSILIVAVAIH</sequence>
<dbReference type="Proteomes" id="UP000037696">
    <property type="component" value="Unassembled WGS sequence"/>
</dbReference>
<evidence type="ECO:0000313" key="2">
    <source>
        <dbReference type="Proteomes" id="UP000037696"/>
    </source>
</evidence>
<organism evidence="1 2">
    <name type="scientific">Penicillium nordicum</name>
    <dbReference type="NCBI Taxonomy" id="229535"/>
    <lineage>
        <taxon>Eukaryota</taxon>
        <taxon>Fungi</taxon>
        <taxon>Dikarya</taxon>
        <taxon>Ascomycota</taxon>
        <taxon>Pezizomycotina</taxon>
        <taxon>Eurotiomycetes</taxon>
        <taxon>Eurotiomycetidae</taxon>
        <taxon>Eurotiales</taxon>
        <taxon>Aspergillaceae</taxon>
        <taxon>Penicillium</taxon>
    </lineage>
</organism>
<evidence type="ECO:0000313" key="1">
    <source>
        <dbReference type="EMBL" id="KOS48275.1"/>
    </source>
</evidence>
<dbReference type="EMBL" id="LHQQ01000007">
    <property type="protein sequence ID" value="KOS48275.1"/>
    <property type="molecule type" value="Genomic_DNA"/>
</dbReference>
<reference evidence="1 2" key="1">
    <citation type="submission" date="2015-08" db="EMBL/GenBank/DDBJ databases">
        <title>Genome sequencing of Penicillium nordicum.</title>
        <authorList>
            <person name="Nguyen H.D."/>
            <person name="Seifert K.A."/>
        </authorList>
    </citation>
    <scope>NUCLEOTIDE SEQUENCE [LARGE SCALE GENOMIC DNA]</scope>
    <source>
        <strain evidence="1 2">DAOMC 185683</strain>
    </source>
</reference>
<gene>
    <name evidence="1" type="ORF">ACN38_g793</name>
</gene>
<accession>A0A0M9WKG8</accession>
<name>A0A0M9WKG8_9EURO</name>
<protein>
    <submittedName>
        <fullName evidence="1">Uncharacterized protein</fullName>
    </submittedName>
</protein>
<dbReference type="AlphaFoldDB" id="A0A0M9WKG8"/>
<keyword evidence="2" id="KW-1185">Reference proteome</keyword>